<evidence type="ECO:0000256" key="2">
    <source>
        <dbReference type="SAM" id="Phobius"/>
    </source>
</evidence>
<reference evidence="3" key="1">
    <citation type="submission" date="2021-12" db="EMBL/GenBank/DDBJ databases">
        <authorList>
            <person name="King R."/>
        </authorList>
    </citation>
    <scope>NUCLEOTIDE SEQUENCE</scope>
</reference>
<keyword evidence="2" id="KW-1133">Transmembrane helix</keyword>
<protein>
    <submittedName>
        <fullName evidence="3">Uncharacterized protein</fullName>
    </submittedName>
</protein>
<dbReference type="Proteomes" id="UP001153714">
    <property type="component" value="Chromosome 16"/>
</dbReference>
<dbReference type="EMBL" id="OU893347">
    <property type="protein sequence ID" value="CAG9786849.1"/>
    <property type="molecule type" value="Genomic_DNA"/>
</dbReference>
<accession>A0A9N9QZM1</accession>
<evidence type="ECO:0000313" key="3">
    <source>
        <dbReference type="EMBL" id="CAG9786849.1"/>
    </source>
</evidence>
<dbReference type="OrthoDB" id="7482167at2759"/>
<evidence type="ECO:0000313" key="4">
    <source>
        <dbReference type="Proteomes" id="UP001153714"/>
    </source>
</evidence>
<keyword evidence="4" id="KW-1185">Reference proteome</keyword>
<reference evidence="3" key="2">
    <citation type="submission" date="2022-10" db="EMBL/GenBank/DDBJ databases">
        <authorList>
            <consortium name="ENA_rothamsted_submissions"/>
            <consortium name="culmorum"/>
            <person name="King R."/>
        </authorList>
    </citation>
    <scope>NUCLEOTIDE SEQUENCE</scope>
</reference>
<keyword evidence="2" id="KW-0812">Transmembrane</keyword>
<feature type="transmembrane region" description="Helical" evidence="2">
    <location>
        <begin position="18"/>
        <end position="47"/>
    </location>
</feature>
<gene>
    <name evidence="3" type="ORF">DIATSA_LOCUS4779</name>
</gene>
<proteinExistence type="predicted"/>
<sequence length="330" mass="37354">MCYIFNCFGWTLDLIQRFITFFLACWLMYAVGLGLAVALAAGIAYGYNYSMAEFLTFTRSDVSVYMRRGQFLDSPDVSTEGSFRRSANKEQKEEVPVNSGIDYAELREGSVDKKPVPLADSWQKAYDTRQYAERLVKYEQKSSQAIAISNQDVQADVMPPTTVTLEEMPHIKLTQPSISYKHSTPSSPPQTYTSTNILISMTPNILISTAFYQSGNSQIVMRNFEPIKEIIETTTTTPETPENMNNDNLGNMELVEYPINYKPSNLKNIDSVTKYVLEAKPTKTRPIAEYNDTFEGFKSSTTVTAIPMRRWEAGTPVQGSDYPIEEFYQT</sequence>
<keyword evidence="2" id="KW-0472">Membrane</keyword>
<evidence type="ECO:0000256" key="1">
    <source>
        <dbReference type="SAM" id="MobiDB-lite"/>
    </source>
</evidence>
<name>A0A9N9QZM1_9NEOP</name>
<organism evidence="3 4">
    <name type="scientific">Diatraea saccharalis</name>
    <name type="common">sugarcane borer</name>
    <dbReference type="NCBI Taxonomy" id="40085"/>
    <lineage>
        <taxon>Eukaryota</taxon>
        <taxon>Metazoa</taxon>
        <taxon>Ecdysozoa</taxon>
        <taxon>Arthropoda</taxon>
        <taxon>Hexapoda</taxon>
        <taxon>Insecta</taxon>
        <taxon>Pterygota</taxon>
        <taxon>Neoptera</taxon>
        <taxon>Endopterygota</taxon>
        <taxon>Lepidoptera</taxon>
        <taxon>Glossata</taxon>
        <taxon>Ditrysia</taxon>
        <taxon>Pyraloidea</taxon>
        <taxon>Crambidae</taxon>
        <taxon>Crambinae</taxon>
        <taxon>Diatraea</taxon>
    </lineage>
</organism>
<feature type="region of interest" description="Disordered" evidence="1">
    <location>
        <begin position="76"/>
        <end position="98"/>
    </location>
</feature>
<dbReference type="AlphaFoldDB" id="A0A9N9QZM1"/>